<evidence type="ECO:0008006" key="4">
    <source>
        <dbReference type="Google" id="ProtNLM"/>
    </source>
</evidence>
<evidence type="ECO:0000313" key="3">
    <source>
        <dbReference type="Proteomes" id="UP001595604"/>
    </source>
</evidence>
<dbReference type="RefSeq" id="WP_379510518.1">
    <property type="nucleotide sequence ID" value="NZ_JBHRTQ010000010.1"/>
</dbReference>
<evidence type="ECO:0000313" key="2">
    <source>
        <dbReference type="EMBL" id="MFC3175148.1"/>
    </source>
</evidence>
<name>A0ABV7IWQ5_9SPHN</name>
<proteinExistence type="predicted"/>
<reference evidence="3" key="1">
    <citation type="journal article" date="2019" name="Int. J. Syst. Evol. Microbiol.">
        <title>The Global Catalogue of Microorganisms (GCM) 10K type strain sequencing project: providing services to taxonomists for standard genome sequencing and annotation.</title>
        <authorList>
            <consortium name="The Broad Institute Genomics Platform"/>
            <consortium name="The Broad Institute Genome Sequencing Center for Infectious Disease"/>
            <person name="Wu L."/>
            <person name="Ma J."/>
        </authorList>
    </citation>
    <scope>NUCLEOTIDE SEQUENCE [LARGE SCALE GENOMIC DNA]</scope>
    <source>
        <strain evidence="3">KCTC 42984</strain>
    </source>
</reference>
<accession>A0ABV7IWQ5</accession>
<comment type="caution">
    <text evidence="2">The sequence shown here is derived from an EMBL/GenBank/DDBJ whole genome shotgun (WGS) entry which is preliminary data.</text>
</comment>
<dbReference type="EMBL" id="JBHRTQ010000010">
    <property type="protein sequence ID" value="MFC3175148.1"/>
    <property type="molecule type" value="Genomic_DNA"/>
</dbReference>
<keyword evidence="1" id="KW-0732">Signal</keyword>
<evidence type="ECO:0000256" key="1">
    <source>
        <dbReference type="SAM" id="SignalP"/>
    </source>
</evidence>
<dbReference type="Proteomes" id="UP001595604">
    <property type="component" value="Unassembled WGS sequence"/>
</dbReference>
<sequence length="295" mass="31327">MSAFVAMALAAPGTAAAGTAPLTPVTKWWLDYAADSCRLVRAFGEGDGQIVAQFIRYEPSDHFSLILTGKPLAGTVDHAPVQLRFGETGAFVRRPAMTGSTSGKQTPALFLTGRLDNLDPLSPGVKALAHQDPYGEVEARLHVSPETEAAATTLTLRIPGRAIVLALGSMGPPMAAMRQCTSDLVKEWGLDPTEQASLATHPRPRTNPGTWVRAGDYPWGPLASGQQAIISFRLAVDATGQTTACAIQSSIASDDAFAKTTCELLKKRAQFEPARTPAGKAVASYYVNRVLWVIP</sequence>
<feature type="chain" id="PRO_5046123503" description="TonB C-terminal domain-containing protein" evidence="1">
    <location>
        <begin position="18"/>
        <end position="295"/>
    </location>
</feature>
<organism evidence="2 3">
    <name type="scientific">Novosphingobium bradum</name>
    <dbReference type="NCBI Taxonomy" id="1737444"/>
    <lineage>
        <taxon>Bacteria</taxon>
        <taxon>Pseudomonadati</taxon>
        <taxon>Pseudomonadota</taxon>
        <taxon>Alphaproteobacteria</taxon>
        <taxon>Sphingomonadales</taxon>
        <taxon>Sphingomonadaceae</taxon>
        <taxon>Novosphingobium</taxon>
    </lineage>
</organism>
<keyword evidence="3" id="KW-1185">Reference proteome</keyword>
<protein>
    <recommendedName>
        <fullName evidence="4">TonB C-terminal domain-containing protein</fullName>
    </recommendedName>
</protein>
<gene>
    <name evidence="2" type="ORF">ACFOD9_12885</name>
</gene>
<feature type="signal peptide" evidence="1">
    <location>
        <begin position="1"/>
        <end position="17"/>
    </location>
</feature>